<comment type="caution">
    <text evidence="3">The sequence shown here is derived from an EMBL/GenBank/DDBJ whole genome shotgun (WGS) entry which is preliminary data.</text>
</comment>
<sequence length="465" mass="52534">MYEDFFGLSHRPFPSVPSLVGYVETESHLEAIETLLRCVRRDEGVGTLISAPGLGKSTIALRLHEELEDEFEVVRLNSGHCGSRRALLQAIAYELDLPCRGLEEGELRIQFAEYVERLDSRRMTGIVILADEADLLPIRLLEELRLLTNFASKDRSRVSVVLLGSMSLEERLASPYLMSFNQRIGARTFLQSLSTAEVANYVRQQVQDAGARRTIFDESAIGTITQRSQGVPRLVNQICDHALLLAALGDETTLDADAIEEAWADLQRLPAPKRQIRTDSAHTTDSMIEFGSLEETKPEPLNEYPSVVRFEERSLAEEQEEFSPEAAEEPEVELAFQNATNPFDEQFEKEEVVIDRFASLGDQDVRGIRRVVSPRNSEIAAFLVGSEDNPAEVEVVQPSYSNAEGMVVSRDFSTHSTGFTDWDDRDIIVIDSKEKRVEEPQHPKMPAPRRRTYRQLFSQLRRQHA</sequence>
<reference evidence="3 4" key="1">
    <citation type="submission" date="2020-05" db="EMBL/GenBank/DDBJ databases">
        <title>Bremerella alba sp. nov., a novel planctomycete isolated from the surface of the macroalga Fucus spiralis.</title>
        <authorList>
            <person name="Godinho O."/>
            <person name="Botelho R."/>
            <person name="Albuquerque L."/>
            <person name="Wiegand S."/>
            <person name="Da Costa M.S."/>
            <person name="Lobo-Da-Cunha A."/>
            <person name="Jogler C."/>
            <person name="Lage O.M."/>
        </authorList>
    </citation>
    <scope>NUCLEOTIDE SEQUENCE [LARGE SCALE GENOMIC DNA]</scope>
    <source>
        <strain evidence="3 4">FF15</strain>
    </source>
</reference>
<dbReference type="RefSeq" id="WP_207395861.1">
    <property type="nucleotide sequence ID" value="NZ_JABRWO010000003.1"/>
</dbReference>
<dbReference type="InterPro" id="IPR049945">
    <property type="entry name" value="AAA_22"/>
</dbReference>
<dbReference type="InterPro" id="IPR052026">
    <property type="entry name" value="ExeA_AAA_ATPase_DNA-bind"/>
</dbReference>
<proteinExistence type="predicted"/>
<organism evidence="3 4">
    <name type="scientific">Bremerella alba</name>
    <dbReference type="NCBI Taxonomy" id="980252"/>
    <lineage>
        <taxon>Bacteria</taxon>
        <taxon>Pseudomonadati</taxon>
        <taxon>Planctomycetota</taxon>
        <taxon>Planctomycetia</taxon>
        <taxon>Pirellulales</taxon>
        <taxon>Pirellulaceae</taxon>
        <taxon>Bremerella</taxon>
    </lineage>
</organism>
<accession>A0A7V8V3U2</accession>
<dbReference type="Pfam" id="PF13401">
    <property type="entry name" value="AAA_22"/>
    <property type="match status" value="1"/>
</dbReference>
<dbReference type="PANTHER" id="PTHR35894">
    <property type="entry name" value="GENERAL SECRETION PATHWAY PROTEIN A-RELATED"/>
    <property type="match status" value="1"/>
</dbReference>
<dbReference type="Proteomes" id="UP000551616">
    <property type="component" value="Unassembled WGS sequence"/>
</dbReference>
<feature type="domain" description="ORC1/DEAH AAA+ ATPase" evidence="2">
    <location>
        <begin position="41"/>
        <end position="172"/>
    </location>
</feature>
<protein>
    <recommendedName>
        <fullName evidence="2">ORC1/DEAH AAA+ ATPase domain-containing protein</fullName>
    </recommendedName>
</protein>
<name>A0A7V8V3U2_9BACT</name>
<gene>
    <name evidence="3" type="ORF">HOV93_15770</name>
</gene>
<evidence type="ECO:0000313" key="4">
    <source>
        <dbReference type="Proteomes" id="UP000551616"/>
    </source>
</evidence>
<dbReference type="GO" id="GO:0016887">
    <property type="term" value="F:ATP hydrolysis activity"/>
    <property type="evidence" value="ECO:0007669"/>
    <property type="project" value="InterPro"/>
</dbReference>
<evidence type="ECO:0000313" key="3">
    <source>
        <dbReference type="EMBL" id="MBA2114418.1"/>
    </source>
</evidence>
<dbReference type="InterPro" id="IPR027417">
    <property type="entry name" value="P-loop_NTPase"/>
</dbReference>
<dbReference type="AlphaFoldDB" id="A0A7V8V3U2"/>
<keyword evidence="4" id="KW-1185">Reference proteome</keyword>
<dbReference type="Gene3D" id="3.40.50.300">
    <property type="entry name" value="P-loop containing nucleotide triphosphate hydrolases"/>
    <property type="match status" value="1"/>
</dbReference>
<evidence type="ECO:0000259" key="2">
    <source>
        <dbReference type="Pfam" id="PF13401"/>
    </source>
</evidence>
<feature type="region of interest" description="Disordered" evidence="1">
    <location>
        <begin position="434"/>
        <end position="453"/>
    </location>
</feature>
<evidence type="ECO:0000256" key="1">
    <source>
        <dbReference type="SAM" id="MobiDB-lite"/>
    </source>
</evidence>
<dbReference type="PANTHER" id="PTHR35894:SF1">
    <property type="entry name" value="PHOSPHORIBULOKINASE _ URIDINE KINASE FAMILY"/>
    <property type="match status" value="1"/>
</dbReference>
<dbReference type="EMBL" id="JABRWO010000003">
    <property type="protein sequence ID" value="MBA2114418.1"/>
    <property type="molecule type" value="Genomic_DNA"/>
</dbReference>
<dbReference type="SUPFAM" id="SSF52540">
    <property type="entry name" value="P-loop containing nucleoside triphosphate hydrolases"/>
    <property type="match status" value="1"/>
</dbReference>